<dbReference type="InterPro" id="IPR043128">
    <property type="entry name" value="Rev_trsase/Diguanyl_cyclase"/>
</dbReference>
<dbReference type="GO" id="GO:0005886">
    <property type="term" value="C:plasma membrane"/>
    <property type="evidence" value="ECO:0007669"/>
    <property type="project" value="TreeGrafter"/>
</dbReference>
<dbReference type="GO" id="GO:0000160">
    <property type="term" value="P:phosphorelay signal transduction system"/>
    <property type="evidence" value="ECO:0007669"/>
    <property type="project" value="InterPro"/>
</dbReference>
<dbReference type="InterPro" id="IPR000160">
    <property type="entry name" value="GGDEF_dom"/>
</dbReference>
<reference evidence="5 6" key="1">
    <citation type="submission" date="2008-07" db="EMBL/GenBank/DDBJ databases">
        <authorList>
            <person name="Tandeau de Marsac N."/>
            <person name="Ferriera S."/>
            <person name="Johnson J."/>
            <person name="Kravitz S."/>
            <person name="Beeson K."/>
            <person name="Sutton G."/>
            <person name="Rogers Y.-H."/>
            <person name="Friedman R."/>
            <person name="Frazier M."/>
            <person name="Venter J.C."/>
        </authorList>
    </citation>
    <scope>NUCLEOTIDE SEQUENCE [LARGE SCALE GENOMIC DNA]</scope>
    <source>
        <strain evidence="5 6">PCC 7420</strain>
    </source>
</reference>
<feature type="domain" description="Response regulatory" evidence="3">
    <location>
        <begin position="1"/>
        <end position="104"/>
    </location>
</feature>
<keyword evidence="1" id="KW-0597">Phosphoprotein</keyword>
<evidence type="ECO:0000259" key="3">
    <source>
        <dbReference type="PROSITE" id="PS50110"/>
    </source>
</evidence>
<dbReference type="PROSITE" id="PS50110">
    <property type="entry name" value="RESPONSE_REGULATORY"/>
    <property type="match status" value="1"/>
</dbReference>
<sequence>MLLDFVSEAGFQVIVARDGDSAIKKAEVEHPDIILLDVIMPGIDGFETCRLLKANPATQDIPVIFLTALSQTAVIIKGFELGAVDYIIKPTQQEIVLARVNTHLTIQKLRQNLQVQNQQLQQEIQQRQEAEAKLQKANAQLKRLATLDSLTQVANRHRFDEYFNQVWRISRREQWVLSLLLCDVDYFKLYNDSKGHQAGDECLYKVAQAMKQVVKRPADLVARYGGEEFAVILPNTPAQGALQVGKFIQSKLTQLGLTHPRSPIKNSVTLSVGVSSTVPCHQTSPEALIAAADQALYQAKETGRDRAVFLPLDDPHSQSVCSIPSPSRSSPQ</sequence>
<dbReference type="InterPro" id="IPR029787">
    <property type="entry name" value="Nucleotide_cyclase"/>
</dbReference>
<dbReference type="PROSITE" id="PS50887">
    <property type="entry name" value="GGDEF"/>
    <property type="match status" value="1"/>
</dbReference>
<keyword evidence="6" id="KW-1185">Reference proteome</keyword>
<dbReference type="Proteomes" id="UP000003835">
    <property type="component" value="Unassembled WGS sequence"/>
</dbReference>
<evidence type="ECO:0000256" key="2">
    <source>
        <dbReference type="SAM" id="Coils"/>
    </source>
</evidence>
<dbReference type="NCBIfam" id="TIGR00254">
    <property type="entry name" value="GGDEF"/>
    <property type="match status" value="1"/>
</dbReference>
<dbReference type="STRING" id="118168.MC7420_5056"/>
<dbReference type="AlphaFoldDB" id="B4W1E9"/>
<proteinExistence type="predicted"/>
<evidence type="ECO:0000313" key="6">
    <source>
        <dbReference type="Proteomes" id="UP000003835"/>
    </source>
</evidence>
<dbReference type="SUPFAM" id="SSF55073">
    <property type="entry name" value="Nucleotide cyclase"/>
    <property type="match status" value="1"/>
</dbReference>
<evidence type="ECO:0000256" key="1">
    <source>
        <dbReference type="PROSITE-ProRule" id="PRU00169"/>
    </source>
</evidence>
<dbReference type="GO" id="GO:1902201">
    <property type="term" value="P:negative regulation of bacterial-type flagellum-dependent cell motility"/>
    <property type="evidence" value="ECO:0007669"/>
    <property type="project" value="TreeGrafter"/>
</dbReference>
<name>B4W1E9_9CYAN</name>
<feature type="coiled-coil region" evidence="2">
    <location>
        <begin position="103"/>
        <end position="147"/>
    </location>
</feature>
<accession>B4W1E9</accession>
<protein>
    <submittedName>
        <fullName evidence="5">GGDEF domain protein</fullName>
    </submittedName>
</protein>
<gene>
    <name evidence="5" type="ORF">MC7420_5056</name>
</gene>
<feature type="modified residue" description="4-aspartylphosphate" evidence="1">
    <location>
        <position position="37"/>
    </location>
</feature>
<dbReference type="Gene3D" id="3.30.70.270">
    <property type="match status" value="1"/>
</dbReference>
<keyword evidence="2" id="KW-0175">Coiled coil</keyword>
<feature type="domain" description="GGDEF" evidence="4">
    <location>
        <begin position="175"/>
        <end position="312"/>
    </location>
</feature>
<evidence type="ECO:0000313" key="5">
    <source>
        <dbReference type="EMBL" id="EDX71912.1"/>
    </source>
</evidence>
<dbReference type="eggNOG" id="COG3706">
    <property type="taxonomic scope" value="Bacteria"/>
</dbReference>
<dbReference type="Gene3D" id="3.40.50.2300">
    <property type="match status" value="1"/>
</dbReference>
<dbReference type="Pfam" id="PF00072">
    <property type="entry name" value="Response_reg"/>
    <property type="match status" value="1"/>
</dbReference>
<dbReference type="SMART" id="SM00267">
    <property type="entry name" value="GGDEF"/>
    <property type="match status" value="1"/>
</dbReference>
<dbReference type="Pfam" id="PF00990">
    <property type="entry name" value="GGDEF"/>
    <property type="match status" value="1"/>
</dbReference>
<dbReference type="EMBL" id="DS989868">
    <property type="protein sequence ID" value="EDX71912.1"/>
    <property type="molecule type" value="Genomic_DNA"/>
</dbReference>
<dbReference type="PANTHER" id="PTHR45138">
    <property type="entry name" value="REGULATORY COMPONENTS OF SENSORY TRANSDUCTION SYSTEM"/>
    <property type="match status" value="1"/>
</dbReference>
<dbReference type="InterPro" id="IPR050469">
    <property type="entry name" value="Diguanylate_Cyclase"/>
</dbReference>
<dbReference type="HOGENOM" id="CLU_000445_11_28_3"/>
<dbReference type="CDD" id="cd01949">
    <property type="entry name" value="GGDEF"/>
    <property type="match status" value="1"/>
</dbReference>
<dbReference type="FunFam" id="3.30.70.270:FF:000001">
    <property type="entry name" value="Diguanylate cyclase domain protein"/>
    <property type="match status" value="1"/>
</dbReference>
<organism evidence="5 6">
    <name type="scientific">Coleofasciculus chthonoplastes PCC 7420</name>
    <dbReference type="NCBI Taxonomy" id="118168"/>
    <lineage>
        <taxon>Bacteria</taxon>
        <taxon>Bacillati</taxon>
        <taxon>Cyanobacteriota</taxon>
        <taxon>Cyanophyceae</taxon>
        <taxon>Coleofasciculales</taxon>
        <taxon>Coleofasciculaceae</taxon>
        <taxon>Coleofasciculus</taxon>
    </lineage>
</organism>
<dbReference type="InterPro" id="IPR001789">
    <property type="entry name" value="Sig_transdc_resp-reg_receiver"/>
</dbReference>
<evidence type="ECO:0000259" key="4">
    <source>
        <dbReference type="PROSITE" id="PS50887"/>
    </source>
</evidence>
<dbReference type="GO" id="GO:0043709">
    <property type="term" value="P:cell adhesion involved in single-species biofilm formation"/>
    <property type="evidence" value="ECO:0007669"/>
    <property type="project" value="TreeGrafter"/>
</dbReference>
<dbReference type="InterPro" id="IPR011006">
    <property type="entry name" value="CheY-like_superfamily"/>
</dbReference>
<dbReference type="SMART" id="SM00448">
    <property type="entry name" value="REC"/>
    <property type="match status" value="1"/>
</dbReference>
<dbReference type="GO" id="GO:0052621">
    <property type="term" value="F:diguanylate cyclase activity"/>
    <property type="evidence" value="ECO:0007669"/>
    <property type="project" value="TreeGrafter"/>
</dbReference>
<dbReference type="SUPFAM" id="SSF52172">
    <property type="entry name" value="CheY-like"/>
    <property type="match status" value="1"/>
</dbReference>
<dbReference type="PANTHER" id="PTHR45138:SF9">
    <property type="entry name" value="DIGUANYLATE CYCLASE DGCM-RELATED"/>
    <property type="match status" value="1"/>
</dbReference>